<evidence type="ECO:0000313" key="2">
    <source>
        <dbReference type="EMBL" id="RZB74185.1"/>
    </source>
</evidence>
<dbReference type="EMBL" id="QZWG01000012">
    <property type="protein sequence ID" value="RZB74185.1"/>
    <property type="molecule type" value="Genomic_DNA"/>
</dbReference>
<comment type="caution">
    <text evidence="2">The sequence shown here is derived from an EMBL/GenBank/DDBJ whole genome shotgun (WGS) entry which is preliminary data.</text>
</comment>
<dbReference type="PANTHER" id="PTHR45657:SF29">
    <property type="entry name" value="PHOSPHATIDYLINOSITOL_PHOSPHATIDYLCHOLINE TRANSFER PROTEIN SFH12"/>
    <property type="match status" value="1"/>
</dbReference>
<evidence type="ECO:0000256" key="1">
    <source>
        <dbReference type="SAM" id="MobiDB-lite"/>
    </source>
</evidence>
<name>A0A445HL49_GLYSO</name>
<dbReference type="Proteomes" id="UP000289340">
    <property type="component" value="Chromosome 12"/>
</dbReference>
<dbReference type="PANTHER" id="PTHR45657">
    <property type="entry name" value="CRAL-TRIO DOMAIN-CONTAINING PROTEIN YKL091C-RELATED"/>
    <property type="match status" value="1"/>
</dbReference>
<gene>
    <name evidence="2" type="ORF">D0Y65_033316</name>
</gene>
<feature type="region of interest" description="Disordered" evidence="1">
    <location>
        <begin position="1"/>
        <end position="34"/>
    </location>
</feature>
<dbReference type="InterPro" id="IPR051026">
    <property type="entry name" value="PI/PC_transfer"/>
</dbReference>
<evidence type="ECO:0000313" key="3">
    <source>
        <dbReference type="Proteomes" id="UP000289340"/>
    </source>
</evidence>
<dbReference type="AlphaFoldDB" id="A0A445HL49"/>
<proteinExistence type="predicted"/>
<organism evidence="2 3">
    <name type="scientific">Glycine soja</name>
    <name type="common">Wild soybean</name>
    <dbReference type="NCBI Taxonomy" id="3848"/>
    <lineage>
        <taxon>Eukaryota</taxon>
        <taxon>Viridiplantae</taxon>
        <taxon>Streptophyta</taxon>
        <taxon>Embryophyta</taxon>
        <taxon>Tracheophyta</taxon>
        <taxon>Spermatophyta</taxon>
        <taxon>Magnoliopsida</taxon>
        <taxon>eudicotyledons</taxon>
        <taxon>Gunneridae</taxon>
        <taxon>Pentapetalae</taxon>
        <taxon>rosids</taxon>
        <taxon>fabids</taxon>
        <taxon>Fabales</taxon>
        <taxon>Fabaceae</taxon>
        <taxon>Papilionoideae</taxon>
        <taxon>50 kb inversion clade</taxon>
        <taxon>NPAAA clade</taxon>
        <taxon>indigoferoid/millettioid clade</taxon>
        <taxon>Phaseoleae</taxon>
        <taxon>Glycine</taxon>
        <taxon>Glycine subgen. Soja</taxon>
    </lineage>
</organism>
<accession>A0A445HL49</accession>
<sequence length="98" mass="11081">MCDTMSMSSLPIADHRPVKDEDDKKTKLGSSKKVAISASSKFKHSLQKKGRRHSRVLAVAIEDDVDAEQLQVVHAFRQALILEELLPAKHDDHHKMLR</sequence>
<reference evidence="2 3" key="1">
    <citation type="submission" date="2018-09" db="EMBL/GenBank/DDBJ databases">
        <title>A high-quality reference genome of wild soybean provides a powerful tool to mine soybean genomes.</title>
        <authorList>
            <person name="Xie M."/>
            <person name="Chung C.Y.L."/>
            <person name="Li M.-W."/>
            <person name="Wong F.-L."/>
            <person name="Chan T.-F."/>
            <person name="Lam H.-M."/>
        </authorList>
    </citation>
    <scope>NUCLEOTIDE SEQUENCE [LARGE SCALE GENOMIC DNA]</scope>
    <source>
        <strain evidence="3">cv. W05</strain>
        <tissue evidence="2">Hypocotyl of etiolated seedlings</tissue>
    </source>
</reference>
<keyword evidence="3" id="KW-1185">Reference proteome</keyword>
<protein>
    <submittedName>
        <fullName evidence="2">Phosphatidylinositol/phosphatidylcholine transfer protein SFH3</fullName>
    </submittedName>
</protein>
<feature type="compositionally biased region" description="Basic and acidic residues" evidence="1">
    <location>
        <begin position="13"/>
        <end position="26"/>
    </location>
</feature>